<accession>A0AAV4SD63</accession>
<protein>
    <submittedName>
        <fullName evidence="1">Uncharacterized protein</fullName>
    </submittedName>
</protein>
<dbReference type="Proteomes" id="UP001054945">
    <property type="component" value="Unassembled WGS sequence"/>
</dbReference>
<sequence>MFAVRLLLREEVNTKFPKKLSNVTLLVYHINIVFDAWITNRTFSKTMTVWSERIFAVRLLLSEEVNRFQEKLSNVTLLVRHIIIVLKPQVGGSFNEERKSHNQKDSSIVR</sequence>
<dbReference type="AlphaFoldDB" id="A0AAV4SD63"/>
<gene>
    <name evidence="1" type="ORF">CEXT_51391</name>
</gene>
<reference evidence="1 2" key="1">
    <citation type="submission" date="2021-06" db="EMBL/GenBank/DDBJ databases">
        <title>Caerostris extrusa draft genome.</title>
        <authorList>
            <person name="Kono N."/>
            <person name="Arakawa K."/>
        </authorList>
    </citation>
    <scope>NUCLEOTIDE SEQUENCE [LARGE SCALE GENOMIC DNA]</scope>
</reference>
<evidence type="ECO:0000313" key="2">
    <source>
        <dbReference type="Proteomes" id="UP001054945"/>
    </source>
</evidence>
<name>A0AAV4SD63_CAEEX</name>
<proteinExistence type="predicted"/>
<comment type="caution">
    <text evidence="1">The sequence shown here is derived from an EMBL/GenBank/DDBJ whole genome shotgun (WGS) entry which is preliminary data.</text>
</comment>
<organism evidence="1 2">
    <name type="scientific">Caerostris extrusa</name>
    <name type="common">Bark spider</name>
    <name type="synonym">Caerostris bankana</name>
    <dbReference type="NCBI Taxonomy" id="172846"/>
    <lineage>
        <taxon>Eukaryota</taxon>
        <taxon>Metazoa</taxon>
        <taxon>Ecdysozoa</taxon>
        <taxon>Arthropoda</taxon>
        <taxon>Chelicerata</taxon>
        <taxon>Arachnida</taxon>
        <taxon>Araneae</taxon>
        <taxon>Araneomorphae</taxon>
        <taxon>Entelegynae</taxon>
        <taxon>Araneoidea</taxon>
        <taxon>Araneidae</taxon>
        <taxon>Caerostris</taxon>
    </lineage>
</organism>
<keyword evidence="2" id="KW-1185">Reference proteome</keyword>
<evidence type="ECO:0000313" key="1">
    <source>
        <dbReference type="EMBL" id="GIY29823.1"/>
    </source>
</evidence>
<dbReference type="EMBL" id="BPLR01009134">
    <property type="protein sequence ID" value="GIY29823.1"/>
    <property type="molecule type" value="Genomic_DNA"/>
</dbReference>